<gene>
    <name evidence="8" type="primary">xseB</name>
    <name evidence="8" type="ORF">H9894_05160</name>
</gene>
<keyword evidence="5" id="KW-0269">Exonuclease</keyword>
<evidence type="ECO:0000313" key="9">
    <source>
        <dbReference type="Proteomes" id="UP000886752"/>
    </source>
</evidence>
<comment type="caution">
    <text evidence="8">The sequence shown here is derived from an EMBL/GenBank/DDBJ whole genome shotgun (WGS) entry which is preliminary data.</text>
</comment>
<dbReference type="EMBL" id="DXHV01000054">
    <property type="protein sequence ID" value="HIW00562.1"/>
    <property type="molecule type" value="Genomic_DNA"/>
</dbReference>
<accession>A0A9D1TPY7</accession>
<evidence type="ECO:0000256" key="1">
    <source>
        <dbReference type="ARBA" id="ARBA00009998"/>
    </source>
</evidence>
<evidence type="ECO:0000256" key="5">
    <source>
        <dbReference type="ARBA" id="ARBA00022839"/>
    </source>
</evidence>
<dbReference type="SUPFAM" id="SSF116842">
    <property type="entry name" value="XseB-like"/>
    <property type="match status" value="1"/>
</dbReference>
<dbReference type="GO" id="GO:0006308">
    <property type="term" value="P:DNA catabolic process"/>
    <property type="evidence" value="ECO:0007669"/>
    <property type="project" value="UniProtKB-UniRule"/>
</dbReference>
<name>A0A9D1TPY7_9BACT</name>
<feature type="compositionally biased region" description="Low complexity" evidence="7">
    <location>
        <begin position="13"/>
        <end position="33"/>
    </location>
</feature>
<protein>
    <recommendedName>
        <fullName evidence="6">Exodeoxyribonuclease VII small subunit</fullName>
        <ecNumber evidence="6">3.1.11.6</ecNumber>
    </recommendedName>
</protein>
<keyword evidence="3" id="KW-0540">Nuclease</keyword>
<feature type="region of interest" description="Disordered" evidence="7">
    <location>
        <begin position="1"/>
        <end position="46"/>
    </location>
</feature>
<keyword evidence="2" id="KW-0963">Cytoplasm</keyword>
<dbReference type="Pfam" id="PF02609">
    <property type="entry name" value="Exonuc_VII_S"/>
    <property type="match status" value="1"/>
</dbReference>
<dbReference type="GO" id="GO:0008855">
    <property type="term" value="F:exodeoxyribonuclease VII activity"/>
    <property type="evidence" value="ECO:0007669"/>
    <property type="project" value="UniProtKB-UniRule"/>
</dbReference>
<dbReference type="Gene3D" id="1.10.287.1040">
    <property type="entry name" value="Exonuclease VII, small subunit"/>
    <property type="match status" value="1"/>
</dbReference>
<keyword evidence="4 8" id="KW-0378">Hydrolase</keyword>
<proteinExistence type="inferred from homology"/>
<reference evidence="8" key="1">
    <citation type="journal article" date="2021" name="PeerJ">
        <title>Extensive microbial diversity within the chicken gut microbiome revealed by metagenomics and culture.</title>
        <authorList>
            <person name="Gilroy R."/>
            <person name="Ravi A."/>
            <person name="Getino M."/>
            <person name="Pursley I."/>
            <person name="Horton D.L."/>
            <person name="Alikhan N.F."/>
            <person name="Baker D."/>
            <person name="Gharbi K."/>
            <person name="Hall N."/>
            <person name="Watson M."/>
            <person name="Adriaenssens E.M."/>
            <person name="Foster-Nyarko E."/>
            <person name="Jarju S."/>
            <person name="Secka A."/>
            <person name="Antonio M."/>
            <person name="Oren A."/>
            <person name="Chaudhuri R.R."/>
            <person name="La Ragione R."/>
            <person name="Hildebrand F."/>
            <person name="Pallen M.J."/>
        </authorList>
    </citation>
    <scope>NUCLEOTIDE SEQUENCE</scope>
    <source>
        <strain evidence="8">ChiHecec2B26-446</strain>
    </source>
</reference>
<feature type="compositionally biased region" description="Polar residues" evidence="7">
    <location>
        <begin position="1"/>
        <end position="12"/>
    </location>
</feature>
<dbReference type="AlphaFoldDB" id="A0A9D1TPY7"/>
<dbReference type="NCBIfam" id="TIGR01280">
    <property type="entry name" value="xseB"/>
    <property type="match status" value="1"/>
</dbReference>
<dbReference type="InterPro" id="IPR037004">
    <property type="entry name" value="Exonuc_VII_ssu_sf"/>
</dbReference>
<evidence type="ECO:0000256" key="4">
    <source>
        <dbReference type="ARBA" id="ARBA00022801"/>
    </source>
</evidence>
<evidence type="ECO:0000256" key="7">
    <source>
        <dbReference type="SAM" id="MobiDB-lite"/>
    </source>
</evidence>
<organism evidence="8 9">
    <name type="scientific">Candidatus Desulfovibrio intestinipullorum</name>
    <dbReference type="NCBI Taxonomy" id="2838536"/>
    <lineage>
        <taxon>Bacteria</taxon>
        <taxon>Pseudomonadati</taxon>
        <taxon>Thermodesulfobacteriota</taxon>
        <taxon>Desulfovibrionia</taxon>
        <taxon>Desulfovibrionales</taxon>
        <taxon>Desulfovibrionaceae</taxon>
        <taxon>Desulfovibrio</taxon>
    </lineage>
</organism>
<evidence type="ECO:0000256" key="3">
    <source>
        <dbReference type="ARBA" id="ARBA00022722"/>
    </source>
</evidence>
<dbReference type="GO" id="GO:0009318">
    <property type="term" value="C:exodeoxyribonuclease VII complex"/>
    <property type="evidence" value="ECO:0007669"/>
    <property type="project" value="UniProtKB-UniRule"/>
</dbReference>
<reference evidence="8" key="2">
    <citation type="submission" date="2021-04" db="EMBL/GenBank/DDBJ databases">
        <authorList>
            <person name="Gilroy R."/>
        </authorList>
    </citation>
    <scope>NUCLEOTIDE SEQUENCE</scope>
    <source>
        <strain evidence="8">ChiHecec2B26-446</strain>
    </source>
</reference>
<dbReference type="InterPro" id="IPR003761">
    <property type="entry name" value="Exonuc_VII_S"/>
</dbReference>
<dbReference type="EC" id="3.1.11.6" evidence="6"/>
<evidence type="ECO:0000256" key="6">
    <source>
        <dbReference type="NCBIfam" id="TIGR01280"/>
    </source>
</evidence>
<evidence type="ECO:0000313" key="8">
    <source>
        <dbReference type="EMBL" id="HIW00562.1"/>
    </source>
</evidence>
<sequence>MTPSQTENSAQDAAQQGTPQGTQQGAQQGTPAPRRTRSKAAPEPTFAEQLARARQIVQLLEQGDVDLEQGAKLYREACQCLKGCQDKLGRVRNEIELLNGEIMPAEDVLNRESDAVPF</sequence>
<dbReference type="Proteomes" id="UP000886752">
    <property type="component" value="Unassembled WGS sequence"/>
</dbReference>
<comment type="similarity">
    <text evidence="1">Belongs to the XseB family.</text>
</comment>
<evidence type="ECO:0000256" key="2">
    <source>
        <dbReference type="ARBA" id="ARBA00022490"/>
    </source>
</evidence>